<dbReference type="PANTHER" id="PTHR47053:SF1">
    <property type="entry name" value="MUREIN DD-ENDOPEPTIDASE MEPH-RELATED"/>
    <property type="match status" value="1"/>
</dbReference>
<dbReference type="KEGG" id="plen:EIM92_04160"/>
<dbReference type="RefSeq" id="WP_125081606.1">
    <property type="nucleotide sequence ID" value="NZ_CP034248.1"/>
</dbReference>
<gene>
    <name evidence="7" type="ORF">EIM92_04160</name>
</gene>
<dbReference type="PROSITE" id="PS51935">
    <property type="entry name" value="NLPC_P60"/>
    <property type="match status" value="1"/>
</dbReference>
<evidence type="ECO:0000313" key="7">
    <source>
        <dbReference type="EMBL" id="AZK45489.1"/>
    </source>
</evidence>
<feature type="signal peptide" evidence="5">
    <location>
        <begin position="1"/>
        <end position="25"/>
    </location>
</feature>
<evidence type="ECO:0000256" key="3">
    <source>
        <dbReference type="ARBA" id="ARBA00022801"/>
    </source>
</evidence>
<feature type="chain" id="PRO_5018557438" evidence="5">
    <location>
        <begin position="26"/>
        <end position="163"/>
    </location>
</feature>
<organism evidence="7 8">
    <name type="scientific">Paenibacillus lentus</name>
    <dbReference type="NCBI Taxonomy" id="1338368"/>
    <lineage>
        <taxon>Bacteria</taxon>
        <taxon>Bacillati</taxon>
        <taxon>Bacillota</taxon>
        <taxon>Bacilli</taxon>
        <taxon>Bacillales</taxon>
        <taxon>Paenibacillaceae</taxon>
        <taxon>Paenibacillus</taxon>
    </lineage>
</organism>
<dbReference type="InterPro" id="IPR038765">
    <property type="entry name" value="Papain-like_cys_pep_sf"/>
</dbReference>
<dbReference type="SUPFAM" id="SSF54001">
    <property type="entry name" value="Cysteine proteinases"/>
    <property type="match status" value="1"/>
</dbReference>
<feature type="domain" description="NlpC/P60" evidence="6">
    <location>
        <begin position="22"/>
        <end position="144"/>
    </location>
</feature>
<dbReference type="Proteomes" id="UP000273145">
    <property type="component" value="Chromosome"/>
</dbReference>
<evidence type="ECO:0000313" key="8">
    <source>
        <dbReference type="Proteomes" id="UP000273145"/>
    </source>
</evidence>
<dbReference type="PANTHER" id="PTHR47053">
    <property type="entry name" value="MUREIN DD-ENDOPEPTIDASE MEPH-RELATED"/>
    <property type="match status" value="1"/>
</dbReference>
<comment type="similarity">
    <text evidence="1">Belongs to the peptidase C40 family.</text>
</comment>
<evidence type="ECO:0000256" key="1">
    <source>
        <dbReference type="ARBA" id="ARBA00007074"/>
    </source>
</evidence>
<protein>
    <submittedName>
        <fullName evidence="7">NlpC/P60 family protein</fullName>
    </submittedName>
</protein>
<dbReference type="InterPro" id="IPR000064">
    <property type="entry name" value="NLP_P60_dom"/>
</dbReference>
<keyword evidence="3" id="KW-0378">Hydrolase</keyword>
<sequence>MKKKLAVAAVSFSILFSLGAGSAFADSKLDTTIQSALGTKYVSGGTTTDGFDCSGFTSYVFKSLDIKLPRTSGSQYNMGTAVKKDELKPGDLVFFNTSGKGVSHVGVMVDGESFAHASTKKGVIISKLSEDYYVKRYVGAKRILSTDKYEAVAVDSEDHDDVE</sequence>
<keyword evidence="2" id="KW-0645">Protease</keyword>
<evidence type="ECO:0000256" key="4">
    <source>
        <dbReference type="ARBA" id="ARBA00022807"/>
    </source>
</evidence>
<dbReference type="EMBL" id="CP034248">
    <property type="protein sequence ID" value="AZK45489.1"/>
    <property type="molecule type" value="Genomic_DNA"/>
</dbReference>
<dbReference type="InterPro" id="IPR051202">
    <property type="entry name" value="Peptidase_C40"/>
</dbReference>
<name>A0A3Q8S3W1_9BACL</name>
<keyword evidence="8" id="KW-1185">Reference proteome</keyword>
<evidence type="ECO:0000259" key="6">
    <source>
        <dbReference type="PROSITE" id="PS51935"/>
    </source>
</evidence>
<evidence type="ECO:0000256" key="2">
    <source>
        <dbReference type="ARBA" id="ARBA00022670"/>
    </source>
</evidence>
<evidence type="ECO:0000256" key="5">
    <source>
        <dbReference type="SAM" id="SignalP"/>
    </source>
</evidence>
<dbReference type="GO" id="GO:0008234">
    <property type="term" value="F:cysteine-type peptidase activity"/>
    <property type="evidence" value="ECO:0007669"/>
    <property type="project" value="UniProtKB-KW"/>
</dbReference>
<dbReference type="GO" id="GO:0006508">
    <property type="term" value="P:proteolysis"/>
    <property type="evidence" value="ECO:0007669"/>
    <property type="project" value="UniProtKB-KW"/>
</dbReference>
<dbReference type="OrthoDB" id="9813118at2"/>
<keyword evidence="5" id="KW-0732">Signal</keyword>
<proteinExistence type="inferred from homology"/>
<dbReference type="Gene3D" id="3.90.1720.10">
    <property type="entry name" value="endopeptidase domain like (from Nostoc punctiforme)"/>
    <property type="match status" value="1"/>
</dbReference>
<keyword evidence="4" id="KW-0788">Thiol protease</keyword>
<accession>A0A3Q8S3W1</accession>
<dbReference type="Pfam" id="PF00877">
    <property type="entry name" value="NLPC_P60"/>
    <property type="match status" value="1"/>
</dbReference>
<reference evidence="7 8" key="1">
    <citation type="submission" date="2018-11" db="EMBL/GenBank/DDBJ databases">
        <title>Genome sequencing of Paenibacillus lentus DSM25539(T).</title>
        <authorList>
            <person name="Kook J.-K."/>
            <person name="Park S.-N."/>
            <person name="Lim Y.K."/>
        </authorList>
    </citation>
    <scope>NUCLEOTIDE SEQUENCE [LARGE SCALE GENOMIC DNA]</scope>
    <source>
        <strain evidence="7 8">DSM 25539</strain>
    </source>
</reference>
<dbReference type="AlphaFoldDB" id="A0A3Q8S3W1"/>